<gene>
    <name evidence="4" type="ORF">ENV79_02075</name>
</gene>
<proteinExistence type="predicted"/>
<dbReference type="SUPFAM" id="SSF55729">
    <property type="entry name" value="Acyl-CoA N-acyltransferases (Nat)"/>
    <property type="match status" value="1"/>
</dbReference>
<dbReference type="Pfam" id="PF00583">
    <property type="entry name" value="Acetyltransf_1"/>
    <property type="match status" value="1"/>
</dbReference>
<sequence length="314" mass="37722">MMVIKKVLKSFFRNLKKRYWYFKPYYHYQDVLLDLKKTIKKRKKGTQVFLLFSPKEKKILALAKFVSPLFDKKVFGFDCGRIEYLIFSESSEKNFQEKFVKEILKENKEKQFIDISIDARDIFLAKILKKIGFQEIKNHRFYYKKLADNFKKNLAKKEILVRSKKKEDLPILKRLAGLSFIYSRFYWDRNFKKRAVKKFYEKWLLNSFKDEKNHRLLVATLNKQIVGFLDCKVLKINKRKIGIIDLIAVDKHYQGKGVGKSLLLTGFNYFQKRKIKEVYAETEEDNLSAQKLYESLGMKVIAFKKSFHFWNAKR</sequence>
<organism evidence="4">
    <name type="scientific">candidate division WOR-3 bacterium</name>
    <dbReference type="NCBI Taxonomy" id="2052148"/>
    <lineage>
        <taxon>Bacteria</taxon>
        <taxon>Bacteria division WOR-3</taxon>
    </lineage>
</organism>
<evidence type="ECO:0000256" key="2">
    <source>
        <dbReference type="ARBA" id="ARBA00023315"/>
    </source>
</evidence>
<evidence type="ECO:0000313" key="4">
    <source>
        <dbReference type="EMBL" id="HHR48418.1"/>
    </source>
</evidence>
<accession>A0A7V5Y008</accession>
<keyword evidence="1 4" id="KW-0808">Transferase</keyword>
<dbReference type="InterPro" id="IPR016181">
    <property type="entry name" value="Acyl_CoA_acyltransferase"/>
</dbReference>
<comment type="caution">
    <text evidence="4">The sequence shown here is derived from an EMBL/GenBank/DDBJ whole genome shotgun (WGS) entry which is preliminary data.</text>
</comment>
<reference evidence="4" key="1">
    <citation type="journal article" date="2020" name="mSystems">
        <title>Genome- and Community-Level Interaction Insights into Carbon Utilization and Element Cycling Functions of Hydrothermarchaeota in Hydrothermal Sediment.</title>
        <authorList>
            <person name="Zhou Z."/>
            <person name="Liu Y."/>
            <person name="Xu W."/>
            <person name="Pan J."/>
            <person name="Luo Z.H."/>
            <person name="Li M."/>
        </authorList>
    </citation>
    <scope>NUCLEOTIDE SEQUENCE [LARGE SCALE GENOMIC DNA]</scope>
    <source>
        <strain evidence="4">SpSt-791</strain>
    </source>
</reference>
<name>A0A7V5Y008_UNCW3</name>
<dbReference type="GO" id="GO:0016747">
    <property type="term" value="F:acyltransferase activity, transferring groups other than amino-acyl groups"/>
    <property type="evidence" value="ECO:0007669"/>
    <property type="project" value="InterPro"/>
</dbReference>
<dbReference type="InterPro" id="IPR000182">
    <property type="entry name" value="GNAT_dom"/>
</dbReference>
<feature type="domain" description="N-acetyltransferase" evidence="3">
    <location>
        <begin position="159"/>
        <end position="314"/>
    </location>
</feature>
<keyword evidence="2" id="KW-0012">Acyltransferase</keyword>
<dbReference type="InterPro" id="IPR051556">
    <property type="entry name" value="N-term/lysine_N-AcTrnsfr"/>
</dbReference>
<dbReference type="CDD" id="cd04301">
    <property type="entry name" value="NAT_SF"/>
    <property type="match status" value="1"/>
</dbReference>
<dbReference type="AlphaFoldDB" id="A0A7V5Y008"/>
<protein>
    <submittedName>
        <fullName evidence="4">GNAT family N-acetyltransferase</fullName>
    </submittedName>
</protein>
<dbReference type="PANTHER" id="PTHR42919">
    <property type="entry name" value="N-ALPHA-ACETYLTRANSFERASE"/>
    <property type="match status" value="1"/>
</dbReference>
<evidence type="ECO:0000259" key="3">
    <source>
        <dbReference type="PROSITE" id="PS51186"/>
    </source>
</evidence>
<dbReference type="Gene3D" id="3.40.630.30">
    <property type="match status" value="1"/>
</dbReference>
<evidence type="ECO:0000256" key="1">
    <source>
        <dbReference type="ARBA" id="ARBA00022679"/>
    </source>
</evidence>
<dbReference type="PROSITE" id="PS51186">
    <property type="entry name" value="GNAT"/>
    <property type="match status" value="1"/>
</dbReference>
<dbReference type="PANTHER" id="PTHR42919:SF8">
    <property type="entry name" value="N-ALPHA-ACETYLTRANSFERASE 50"/>
    <property type="match status" value="1"/>
</dbReference>
<dbReference type="EMBL" id="DTHS01000016">
    <property type="protein sequence ID" value="HHR48418.1"/>
    <property type="molecule type" value="Genomic_DNA"/>
</dbReference>